<feature type="signal peptide" evidence="1">
    <location>
        <begin position="1"/>
        <end position="19"/>
    </location>
</feature>
<dbReference type="Proteomes" id="UP000595224">
    <property type="component" value="Chromosome"/>
</dbReference>
<gene>
    <name evidence="2" type="ORF">IWA51_08935</name>
</gene>
<evidence type="ECO:0008006" key="4">
    <source>
        <dbReference type="Google" id="ProtNLM"/>
    </source>
</evidence>
<dbReference type="NCBIfam" id="NF047328">
    <property type="entry name" value="OMP_TP0733"/>
    <property type="match status" value="1"/>
</dbReference>
<evidence type="ECO:0000313" key="2">
    <source>
        <dbReference type="EMBL" id="QQA00392.1"/>
    </source>
</evidence>
<accession>A0A7T3RC66</accession>
<organism evidence="2 3">
    <name type="scientific">Treponema peruense</name>
    <dbReference type="NCBI Taxonomy" id="2787628"/>
    <lineage>
        <taxon>Bacteria</taxon>
        <taxon>Pseudomonadati</taxon>
        <taxon>Spirochaetota</taxon>
        <taxon>Spirochaetia</taxon>
        <taxon>Spirochaetales</taxon>
        <taxon>Treponemataceae</taxon>
        <taxon>Treponema</taxon>
    </lineage>
</organism>
<dbReference type="InterPro" id="IPR011250">
    <property type="entry name" value="OMP/PagP_B-barrel"/>
</dbReference>
<evidence type="ECO:0000313" key="3">
    <source>
        <dbReference type="Proteomes" id="UP000595224"/>
    </source>
</evidence>
<evidence type="ECO:0000256" key="1">
    <source>
        <dbReference type="SAM" id="SignalP"/>
    </source>
</evidence>
<feature type="chain" id="PRO_5033039947" description="Outer membrane protein beta-barrel domain-containing protein" evidence="1">
    <location>
        <begin position="20"/>
        <end position="207"/>
    </location>
</feature>
<protein>
    <recommendedName>
        <fullName evidence="4">Outer membrane protein beta-barrel domain-containing protein</fullName>
    </recommendedName>
</protein>
<keyword evidence="3" id="KW-1185">Reference proteome</keyword>
<dbReference type="RefSeq" id="WP_198442152.1">
    <property type="nucleotide sequence ID" value="NZ_CBCSHE010000001.1"/>
</dbReference>
<dbReference type="EMBL" id="CP064936">
    <property type="protein sequence ID" value="QQA00392.1"/>
    <property type="molecule type" value="Genomic_DNA"/>
</dbReference>
<proteinExistence type="predicted"/>
<sequence length="207" mass="23463">MKRLPALACMMILCLAPIAAQNDTTEEEQDIQVFNTDMIQEGDQNIRISLAPSFPLNFPDFPSLFMKDRHQLSIGGIGSLGYHYFLNSLFAVGVDIGFGFNVTIGSRVLNYVPFLASFTFQPTAGKFEFPISMNVGFAWESYSNYNYFPGLILKPEAGVHYRLTSGWSLGLEVAYMFMPQFNKLYDSSRENFYGQFLTSSIVARYYF</sequence>
<name>A0A7T3RC66_9SPIR</name>
<keyword evidence="1" id="KW-0732">Signal</keyword>
<dbReference type="AlphaFoldDB" id="A0A7T3RC66"/>
<dbReference type="SUPFAM" id="SSF56925">
    <property type="entry name" value="OMPA-like"/>
    <property type="match status" value="1"/>
</dbReference>
<reference evidence="2 3" key="1">
    <citation type="submission" date="2020-11" db="EMBL/GenBank/DDBJ databases">
        <title>Treponema Peruensis nv. sp., first commensal Treponema isolated from human feces.</title>
        <authorList>
            <person name="Belkhou C."/>
            <person name="Raes J."/>
        </authorList>
    </citation>
    <scope>NUCLEOTIDE SEQUENCE [LARGE SCALE GENOMIC DNA]</scope>
    <source>
        <strain evidence="2 3">RCC2812</strain>
    </source>
</reference>
<dbReference type="KEGG" id="tper:IWA51_08935"/>